<evidence type="ECO:0000256" key="1">
    <source>
        <dbReference type="ARBA" id="ARBA00011187"/>
    </source>
</evidence>
<dbReference type="InterPro" id="IPR011047">
    <property type="entry name" value="Quinoprotein_ADH-like_sf"/>
</dbReference>
<protein>
    <submittedName>
        <fullName evidence="2">Uncharacterized protein</fullName>
    </submittedName>
</protein>
<comment type="caution">
    <text evidence="2">The sequence shown here is derived from an EMBL/GenBank/DDBJ whole genome shotgun (WGS) entry which is preliminary data.</text>
</comment>
<dbReference type="PANTHER" id="PTHR16038">
    <property type="entry name" value="NOP SEVEN ASSOCIATED PROTEIN 1"/>
    <property type="match status" value="1"/>
</dbReference>
<dbReference type="InterPro" id="IPR037379">
    <property type="entry name" value="WDR74/Nsa1"/>
</dbReference>
<accession>A0AAV5RCS1</accession>
<dbReference type="EMBL" id="BTGC01000001">
    <property type="protein sequence ID" value="GMM49366.1"/>
    <property type="molecule type" value="Genomic_DNA"/>
</dbReference>
<dbReference type="Proteomes" id="UP001362899">
    <property type="component" value="Unassembled WGS sequence"/>
</dbReference>
<proteinExistence type="predicted"/>
<dbReference type="PANTHER" id="PTHR16038:SF4">
    <property type="entry name" value="WD REPEAT-CONTAINING PROTEIN 74"/>
    <property type="match status" value="1"/>
</dbReference>
<dbReference type="SUPFAM" id="SSF50998">
    <property type="entry name" value="Quinoprotein alcohol dehydrogenase-like"/>
    <property type="match status" value="1"/>
</dbReference>
<dbReference type="AlphaFoldDB" id="A0AAV5RCS1"/>
<keyword evidence="3" id="KW-1185">Reference proteome</keyword>
<dbReference type="InterPro" id="IPR015943">
    <property type="entry name" value="WD40/YVTN_repeat-like_dom_sf"/>
</dbReference>
<dbReference type="GO" id="GO:0042273">
    <property type="term" value="P:ribosomal large subunit biogenesis"/>
    <property type="evidence" value="ECO:0007669"/>
    <property type="project" value="InterPro"/>
</dbReference>
<sequence length="334" mass="36591">MKFLVAADPNKLASLEVNSNVFSNEKDSEFTIKVVDKSENDSKIVQLVGLEDDVAILHDDGELRFVKSKMHISPKYTPVGIFSDVTKETVYRVNSNGIIEYIRGDSCISFPCDIGTTEIATAAFDGHDSFAFWGDKKGSVWKINSETHIITQIFKFSFDYGMVSSKSSPPLAFCGQNLVLGNGSGILTCINIESGSTHTLLISSGGTAMNNAVKCVTAINDHEVCAGTAGGAAFKLSTSNNRLRLLGKFSPVQGSIRFICERDGLIALGGVDRSVYVFDLQTRQIVSRVYTGWTLRSIAFISTDKEEELEADDDMWEVIDHNEAEESEWSGFDD</sequence>
<reference evidence="2 3" key="1">
    <citation type="journal article" date="2023" name="Elife">
        <title>Identification of key yeast species and microbe-microbe interactions impacting larval growth of Drosophila in the wild.</title>
        <authorList>
            <person name="Mure A."/>
            <person name="Sugiura Y."/>
            <person name="Maeda R."/>
            <person name="Honda K."/>
            <person name="Sakurai N."/>
            <person name="Takahashi Y."/>
            <person name="Watada M."/>
            <person name="Katoh T."/>
            <person name="Gotoh A."/>
            <person name="Gotoh Y."/>
            <person name="Taniguchi I."/>
            <person name="Nakamura K."/>
            <person name="Hayashi T."/>
            <person name="Katayama T."/>
            <person name="Uemura T."/>
            <person name="Hattori Y."/>
        </authorList>
    </citation>
    <scope>NUCLEOTIDE SEQUENCE [LARGE SCALE GENOMIC DNA]</scope>
    <source>
        <strain evidence="2 3">SB-73</strain>
    </source>
</reference>
<gene>
    <name evidence="2" type="ORF">DASB73_003240</name>
</gene>
<comment type="subunit">
    <text evidence="1">Component of the pre-66S ribosomal particle.</text>
</comment>
<dbReference type="Gene3D" id="2.130.10.10">
    <property type="entry name" value="YVTN repeat-like/Quinoprotein amine dehydrogenase"/>
    <property type="match status" value="1"/>
</dbReference>
<dbReference type="GO" id="GO:0005730">
    <property type="term" value="C:nucleolus"/>
    <property type="evidence" value="ECO:0007669"/>
    <property type="project" value="InterPro"/>
</dbReference>
<evidence type="ECO:0000313" key="2">
    <source>
        <dbReference type="EMBL" id="GMM49366.1"/>
    </source>
</evidence>
<dbReference type="GO" id="GO:0030687">
    <property type="term" value="C:preribosome, large subunit precursor"/>
    <property type="evidence" value="ECO:0007669"/>
    <property type="project" value="TreeGrafter"/>
</dbReference>
<evidence type="ECO:0000313" key="3">
    <source>
        <dbReference type="Proteomes" id="UP001362899"/>
    </source>
</evidence>
<name>A0AAV5RCS1_STABA</name>
<organism evidence="2 3">
    <name type="scientific">Starmerella bacillaris</name>
    <name type="common">Yeast</name>
    <name type="synonym">Candida zemplinina</name>
    <dbReference type="NCBI Taxonomy" id="1247836"/>
    <lineage>
        <taxon>Eukaryota</taxon>
        <taxon>Fungi</taxon>
        <taxon>Dikarya</taxon>
        <taxon>Ascomycota</taxon>
        <taxon>Saccharomycotina</taxon>
        <taxon>Dipodascomycetes</taxon>
        <taxon>Dipodascales</taxon>
        <taxon>Trichomonascaceae</taxon>
        <taxon>Starmerella</taxon>
    </lineage>
</organism>